<dbReference type="Pfam" id="PF03975">
    <property type="entry name" value="CheD"/>
    <property type="match status" value="1"/>
</dbReference>
<dbReference type="InterPro" id="IPR038592">
    <property type="entry name" value="CheD-like_sf"/>
</dbReference>
<accession>A0ABW3GLS8</accession>
<dbReference type="HAMAP" id="MF_01440">
    <property type="entry name" value="CheD"/>
    <property type="match status" value="1"/>
</dbReference>
<dbReference type="EC" id="3.5.1.44" evidence="3"/>
<comment type="catalytic activity">
    <reaction evidence="3">
        <text>L-glutaminyl-[protein] + H2O = L-glutamyl-[protein] + NH4(+)</text>
        <dbReference type="Rhea" id="RHEA:16441"/>
        <dbReference type="Rhea" id="RHEA-COMP:10207"/>
        <dbReference type="Rhea" id="RHEA-COMP:10208"/>
        <dbReference type="ChEBI" id="CHEBI:15377"/>
        <dbReference type="ChEBI" id="CHEBI:28938"/>
        <dbReference type="ChEBI" id="CHEBI:29973"/>
        <dbReference type="ChEBI" id="CHEBI:30011"/>
        <dbReference type="EC" id="3.5.1.44"/>
    </reaction>
</comment>
<dbReference type="EMBL" id="JBHTJW010000003">
    <property type="protein sequence ID" value="MFD0930623.1"/>
    <property type="molecule type" value="Genomic_DNA"/>
</dbReference>
<evidence type="ECO:0000256" key="1">
    <source>
        <dbReference type="ARBA" id="ARBA00022500"/>
    </source>
</evidence>
<sequence>MLMRTQPALSFGLLDKKPEEVFEVFLQPGEWYWGDADTRIRTILGSCVAVTIWHPAKQMGGMCHILLPQRHVSHKEKNETAAGKSGKYADEAIALMMEEMAKCKIRPQDCQVKVFGGSNMFPKLQINQKNHIGDRNLHAVLMLLAEYGFHVHANHYGGEDSRYIIFDIWSGFAWVKSKV</sequence>
<dbReference type="PANTHER" id="PTHR35147">
    <property type="entry name" value="CHEMORECEPTOR GLUTAMINE DEAMIDASE CHED-RELATED"/>
    <property type="match status" value="1"/>
</dbReference>
<comment type="function">
    <text evidence="3">Probably deamidates glutamine residues to glutamate on methyl-accepting chemotaxis receptors (MCPs), playing an important role in chemotaxis.</text>
</comment>
<gene>
    <name evidence="3" type="primary">cheD</name>
    <name evidence="4" type="ORF">ACFQ1T_12625</name>
</gene>
<evidence type="ECO:0000256" key="2">
    <source>
        <dbReference type="ARBA" id="ARBA00022801"/>
    </source>
</evidence>
<dbReference type="PANTHER" id="PTHR35147:SF3">
    <property type="entry name" value="CHEMORECEPTOR GLUTAMINE DEAMIDASE CHED 1-RELATED"/>
    <property type="match status" value="1"/>
</dbReference>
<dbReference type="InterPro" id="IPR011324">
    <property type="entry name" value="Cytotoxic_necrot_fac-like_cat"/>
</dbReference>
<dbReference type="SUPFAM" id="SSF64438">
    <property type="entry name" value="CNF1/YfiH-like putative cysteine hydrolases"/>
    <property type="match status" value="1"/>
</dbReference>
<comment type="similarity">
    <text evidence="3">Belongs to the CheD family.</text>
</comment>
<organism evidence="4 5">
    <name type="scientific">Methylophilus glucosoxydans</name>
    <dbReference type="NCBI Taxonomy" id="752553"/>
    <lineage>
        <taxon>Bacteria</taxon>
        <taxon>Pseudomonadati</taxon>
        <taxon>Pseudomonadota</taxon>
        <taxon>Betaproteobacteria</taxon>
        <taxon>Nitrosomonadales</taxon>
        <taxon>Methylophilaceae</taxon>
        <taxon>Methylophilus</taxon>
    </lineage>
</organism>
<dbReference type="Gene3D" id="3.30.1330.200">
    <property type="match status" value="1"/>
</dbReference>
<dbReference type="RefSeq" id="WP_313983623.1">
    <property type="nucleotide sequence ID" value="NZ_JBHTJW010000003.1"/>
</dbReference>
<reference evidence="5" key="1">
    <citation type="journal article" date="2019" name="Int. J. Syst. Evol. Microbiol.">
        <title>The Global Catalogue of Microorganisms (GCM) 10K type strain sequencing project: providing services to taxonomists for standard genome sequencing and annotation.</title>
        <authorList>
            <consortium name="The Broad Institute Genomics Platform"/>
            <consortium name="The Broad Institute Genome Sequencing Center for Infectious Disease"/>
            <person name="Wu L."/>
            <person name="Ma J."/>
        </authorList>
    </citation>
    <scope>NUCLEOTIDE SEQUENCE [LARGE SCALE GENOMIC DNA]</scope>
    <source>
        <strain evidence="5">CCUG 59685</strain>
    </source>
</reference>
<name>A0ABW3GLS8_9PROT</name>
<keyword evidence="5" id="KW-1185">Reference proteome</keyword>
<evidence type="ECO:0000313" key="4">
    <source>
        <dbReference type="EMBL" id="MFD0930623.1"/>
    </source>
</evidence>
<dbReference type="InterPro" id="IPR005659">
    <property type="entry name" value="Chemorcpt_Glu_NH3ase_CheD"/>
</dbReference>
<dbReference type="Proteomes" id="UP001597106">
    <property type="component" value="Unassembled WGS sequence"/>
</dbReference>
<evidence type="ECO:0000256" key="3">
    <source>
        <dbReference type="HAMAP-Rule" id="MF_01440"/>
    </source>
</evidence>
<keyword evidence="1 3" id="KW-0145">Chemotaxis</keyword>
<keyword evidence="2 3" id="KW-0378">Hydrolase</keyword>
<comment type="caution">
    <text evidence="4">The sequence shown here is derived from an EMBL/GenBank/DDBJ whole genome shotgun (WGS) entry which is preliminary data.</text>
</comment>
<evidence type="ECO:0000313" key="5">
    <source>
        <dbReference type="Proteomes" id="UP001597106"/>
    </source>
</evidence>
<proteinExistence type="inferred from homology"/>
<protein>
    <recommendedName>
        <fullName evidence="3">Probable chemoreceptor glutamine deamidase CheD</fullName>
        <ecNumber evidence="3">3.5.1.44</ecNumber>
    </recommendedName>
</protein>
<dbReference type="CDD" id="cd16352">
    <property type="entry name" value="CheD"/>
    <property type="match status" value="1"/>
</dbReference>